<dbReference type="InterPro" id="IPR001888">
    <property type="entry name" value="Transposase_1"/>
</dbReference>
<reference evidence="1 2" key="1">
    <citation type="journal article" date="2021" name="Elife">
        <title>Chloroplast acquisition without the gene transfer in kleptoplastic sea slugs, Plakobranchus ocellatus.</title>
        <authorList>
            <person name="Maeda T."/>
            <person name="Takahashi S."/>
            <person name="Yoshida T."/>
            <person name="Shimamura S."/>
            <person name="Takaki Y."/>
            <person name="Nagai Y."/>
            <person name="Toyoda A."/>
            <person name="Suzuki Y."/>
            <person name="Arimoto A."/>
            <person name="Ishii H."/>
            <person name="Satoh N."/>
            <person name="Nishiyama T."/>
            <person name="Hasebe M."/>
            <person name="Maruyama T."/>
            <person name="Minagawa J."/>
            <person name="Obokata J."/>
            <person name="Shigenobu S."/>
        </authorList>
    </citation>
    <scope>NUCLEOTIDE SEQUENCE [LARGE SCALE GENOMIC DNA]</scope>
</reference>
<dbReference type="Pfam" id="PF01359">
    <property type="entry name" value="Transposase_1"/>
    <property type="match status" value="1"/>
</dbReference>
<dbReference type="PANTHER" id="PTHR46060">
    <property type="entry name" value="MARINER MOS1 TRANSPOSASE-LIKE PROTEIN"/>
    <property type="match status" value="1"/>
</dbReference>
<protein>
    <submittedName>
        <fullName evidence="1">Histone-lysine N-methyltransferase SETMAR</fullName>
    </submittedName>
</protein>
<proteinExistence type="predicted"/>
<gene>
    <name evidence="1" type="ORF">PoB_005471900</name>
</gene>
<dbReference type="EMBL" id="BLXT01006012">
    <property type="protein sequence ID" value="GFO28214.1"/>
    <property type="molecule type" value="Genomic_DNA"/>
</dbReference>
<evidence type="ECO:0000313" key="1">
    <source>
        <dbReference type="EMBL" id="GFO28214.1"/>
    </source>
</evidence>
<accession>A0AAV4CBZ7</accession>
<evidence type="ECO:0000313" key="2">
    <source>
        <dbReference type="Proteomes" id="UP000735302"/>
    </source>
</evidence>
<organism evidence="1 2">
    <name type="scientific">Plakobranchus ocellatus</name>
    <dbReference type="NCBI Taxonomy" id="259542"/>
    <lineage>
        <taxon>Eukaryota</taxon>
        <taxon>Metazoa</taxon>
        <taxon>Spiralia</taxon>
        <taxon>Lophotrochozoa</taxon>
        <taxon>Mollusca</taxon>
        <taxon>Gastropoda</taxon>
        <taxon>Heterobranchia</taxon>
        <taxon>Euthyneura</taxon>
        <taxon>Panpulmonata</taxon>
        <taxon>Sacoglossa</taxon>
        <taxon>Placobranchoidea</taxon>
        <taxon>Plakobranchidae</taxon>
        <taxon>Plakobranchus</taxon>
    </lineage>
</organism>
<keyword evidence="2" id="KW-1185">Reference proteome</keyword>
<dbReference type="InterPro" id="IPR052709">
    <property type="entry name" value="Transposase-MT_Hybrid"/>
</dbReference>
<dbReference type="GO" id="GO:0003676">
    <property type="term" value="F:nucleic acid binding"/>
    <property type="evidence" value="ECO:0007669"/>
    <property type="project" value="InterPro"/>
</dbReference>
<dbReference type="AlphaFoldDB" id="A0AAV4CBZ7"/>
<name>A0AAV4CBZ7_9GAST</name>
<sequence>MEKIECKYWYFNQNQRINQMRGLLSKEQLSRFTEREAIQVWHIKFRYGAETKCPHFGLDKRLCRPLSVSVTAHPEKVDCMIRANRRIKQKEIANAVGILKERMHHIVRTVLGYRKVSARWVPRLLTVEMKAQRKDMCIQLLERYNAEGEVFLQRILTGDESWVHHYDPECNAQSGEFRHKTSPSPRKFKVVASARKVLFTIFWDTEGVVHMEFLEQGQTVNSERYIFQHSELSDSDVFGVIRTQSCNTTMLACTPVGKLRTL</sequence>
<dbReference type="Proteomes" id="UP000735302">
    <property type="component" value="Unassembled WGS sequence"/>
</dbReference>
<dbReference type="Gene3D" id="3.30.420.10">
    <property type="entry name" value="Ribonuclease H-like superfamily/Ribonuclease H"/>
    <property type="match status" value="1"/>
</dbReference>
<dbReference type="PANTHER" id="PTHR46060:SF1">
    <property type="entry name" value="MARINER MOS1 TRANSPOSASE-LIKE PROTEIN"/>
    <property type="match status" value="1"/>
</dbReference>
<comment type="caution">
    <text evidence="1">The sequence shown here is derived from an EMBL/GenBank/DDBJ whole genome shotgun (WGS) entry which is preliminary data.</text>
</comment>
<dbReference type="InterPro" id="IPR036397">
    <property type="entry name" value="RNaseH_sf"/>
</dbReference>